<dbReference type="RefSeq" id="WP_137248393.1">
    <property type="nucleotide sequence ID" value="NZ_SZQA01000017.1"/>
</dbReference>
<dbReference type="Pfam" id="PF26137">
    <property type="entry name" value="Toxin_SdpC"/>
    <property type="match status" value="1"/>
</dbReference>
<evidence type="ECO:0000256" key="1">
    <source>
        <dbReference type="SAM" id="SignalP"/>
    </source>
</evidence>
<evidence type="ECO:0000313" key="2">
    <source>
        <dbReference type="EMBL" id="TKK87196.1"/>
    </source>
</evidence>
<dbReference type="OrthoDB" id="2928270at2"/>
<evidence type="ECO:0000313" key="3">
    <source>
        <dbReference type="Proteomes" id="UP000308705"/>
    </source>
</evidence>
<protein>
    <submittedName>
        <fullName evidence="2">Uncharacterized protein</fullName>
    </submittedName>
</protein>
<dbReference type="Proteomes" id="UP000308705">
    <property type="component" value="Unassembled WGS sequence"/>
</dbReference>
<accession>A0A4U3MH75</accession>
<sequence length="173" mass="18234">MIVGTIVTICVIAAGSAAAASDPPVRYTGEELFSGLLLSQGPAAETYADLRGPHSNVVWTAAEASRLTGRIKALDPRFFASFKADVTSGDRVRVHRAANRAGELAVKAYGAGALSEAAPASPGLAKFVVVNRTIMKQTSVVVNQNKYWSGPDPSASKLDHERWADEVADRLAP</sequence>
<organism evidence="2 3">
    <name type="scientific">Herbidospora galbida</name>
    <dbReference type="NCBI Taxonomy" id="2575442"/>
    <lineage>
        <taxon>Bacteria</taxon>
        <taxon>Bacillati</taxon>
        <taxon>Actinomycetota</taxon>
        <taxon>Actinomycetes</taxon>
        <taxon>Streptosporangiales</taxon>
        <taxon>Streptosporangiaceae</taxon>
        <taxon>Herbidospora</taxon>
    </lineage>
</organism>
<dbReference type="AlphaFoldDB" id="A0A4U3MH75"/>
<feature type="chain" id="PRO_5020952328" evidence="1">
    <location>
        <begin position="20"/>
        <end position="173"/>
    </location>
</feature>
<proteinExistence type="predicted"/>
<reference evidence="2 3" key="1">
    <citation type="submission" date="2019-04" db="EMBL/GenBank/DDBJ databases">
        <title>Herbidospora sp. NEAU-GS14.nov., a novel actinomycete isolated from soil.</title>
        <authorList>
            <person name="Han L."/>
        </authorList>
    </citation>
    <scope>NUCLEOTIDE SEQUENCE [LARGE SCALE GENOMIC DNA]</scope>
    <source>
        <strain evidence="2 3">NEAU-GS14</strain>
    </source>
</reference>
<gene>
    <name evidence="2" type="ORF">FDA94_18960</name>
</gene>
<dbReference type="InterPro" id="IPR023888">
    <property type="entry name" value="SdpC-like"/>
</dbReference>
<dbReference type="EMBL" id="SZQA01000017">
    <property type="protein sequence ID" value="TKK87196.1"/>
    <property type="molecule type" value="Genomic_DNA"/>
</dbReference>
<feature type="signal peptide" evidence="1">
    <location>
        <begin position="1"/>
        <end position="19"/>
    </location>
</feature>
<keyword evidence="3" id="KW-1185">Reference proteome</keyword>
<name>A0A4U3MH75_9ACTN</name>
<comment type="caution">
    <text evidence="2">The sequence shown here is derived from an EMBL/GenBank/DDBJ whole genome shotgun (WGS) entry which is preliminary data.</text>
</comment>
<keyword evidence="1" id="KW-0732">Signal</keyword>